<keyword evidence="1" id="KW-0560">Oxidoreductase</keyword>
<organism evidence="5 6">
    <name type="scientific">Cellulosimicrobium cellulans</name>
    <name type="common">Arthrobacter luteus</name>
    <dbReference type="NCBI Taxonomy" id="1710"/>
    <lineage>
        <taxon>Bacteria</taxon>
        <taxon>Bacillati</taxon>
        <taxon>Actinomycetota</taxon>
        <taxon>Actinomycetes</taxon>
        <taxon>Micrococcales</taxon>
        <taxon>Promicromonosporaceae</taxon>
        <taxon>Cellulosimicrobium</taxon>
    </lineage>
</organism>
<dbReference type="SUPFAM" id="SSF55347">
    <property type="entry name" value="Glyceraldehyde-3-phosphate dehydrogenase-like, C-terminal domain"/>
    <property type="match status" value="1"/>
</dbReference>
<protein>
    <submittedName>
        <fullName evidence="5">Oxidoreductase</fullName>
    </submittedName>
</protein>
<dbReference type="PANTHER" id="PTHR43818:SF11">
    <property type="entry name" value="BCDNA.GH03377"/>
    <property type="match status" value="1"/>
</dbReference>
<dbReference type="InterPro" id="IPR050463">
    <property type="entry name" value="Gfo/Idh/MocA_oxidrdct_glycsds"/>
</dbReference>
<dbReference type="KEGG" id="cceu:CBR64_12060"/>
<dbReference type="EMBL" id="CP021383">
    <property type="protein sequence ID" value="ARU52097.1"/>
    <property type="molecule type" value="Genomic_DNA"/>
</dbReference>
<dbReference type="InterPro" id="IPR000683">
    <property type="entry name" value="Gfo/Idh/MocA-like_OxRdtase_N"/>
</dbReference>
<accession>A0A1Y0HV98</accession>
<evidence type="ECO:0000259" key="4">
    <source>
        <dbReference type="Pfam" id="PF22725"/>
    </source>
</evidence>
<evidence type="ECO:0000313" key="5">
    <source>
        <dbReference type="EMBL" id="ARU52097.1"/>
    </source>
</evidence>
<dbReference type="GO" id="GO:0000166">
    <property type="term" value="F:nucleotide binding"/>
    <property type="evidence" value="ECO:0007669"/>
    <property type="project" value="InterPro"/>
</dbReference>
<dbReference type="OrthoDB" id="3505279at2"/>
<reference evidence="5 6" key="1">
    <citation type="submission" date="2017-05" db="EMBL/GenBank/DDBJ databases">
        <authorList>
            <person name="Song R."/>
            <person name="Chenine A.L."/>
            <person name="Ruprecht R.M."/>
        </authorList>
    </citation>
    <scope>NUCLEOTIDE SEQUENCE [LARGE SCALE GENOMIC DNA]</scope>
    <source>
        <strain evidence="5 6">PSBB019</strain>
    </source>
</reference>
<feature type="domain" description="Gfo/Idh/MocA-like oxidoreductase N-terminal" evidence="3">
    <location>
        <begin position="51"/>
        <end position="139"/>
    </location>
</feature>
<dbReference type="Proteomes" id="UP000196228">
    <property type="component" value="Chromosome"/>
</dbReference>
<evidence type="ECO:0000259" key="3">
    <source>
        <dbReference type="Pfam" id="PF01408"/>
    </source>
</evidence>
<evidence type="ECO:0000256" key="2">
    <source>
        <dbReference type="ARBA" id="ARBA00023027"/>
    </source>
</evidence>
<dbReference type="AlphaFoldDB" id="A0A1Y0HV98"/>
<evidence type="ECO:0000313" key="6">
    <source>
        <dbReference type="Proteomes" id="UP000196228"/>
    </source>
</evidence>
<dbReference type="Gene3D" id="3.30.360.10">
    <property type="entry name" value="Dihydrodipicolinate Reductase, domain 2"/>
    <property type="match status" value="1"/>
</dbReference>
<dbReference type="Pfam" id="PF22725">
    <property type="entry name" value="GFO_IDH_MocA_C3"/>
    <property type="match status" value="1"/>
</dbReference>
<dbReference type="FunFam" id="3.30.360.10:FF:000028">
    <property type="entry name" value="GLUCOSE-FRUCTOSE OXIDOREDUCTASE"/>
    <property type="match status" value="1"/>
</dbReference>
<dbReference type="Gene3D" id="3.40.50.720">
    <property type="entry name" value="NAD(P)-binding Rossmann-like Domain"/>
    <property type="match status" value="1"/>
</dbReference>
<name>A0A1Y0HV98_CELCE</name>
<dbReference type="Pfam" id="PF01408">
    <property type="entry name" value="GFO_IDH_MocA"/>
    <property type="match status" value="1"/>
</dbReference>
<sequence>MTTTRTLRIAMNGVTGRMGYRQHLVRSILPIREQGGVELPDGTRLQVEPVLVGRNETRLRELAAQHDVEHWTTDLDAAIVDPATDVVFDASMTALRAKTLTKAMQAGKHVYTEKPTAETLAEAIDLARLREETGVTAGVVHDKLYLPGLVKLRRLVDEGFFGRILSLRGEFGYWVFEGDHQAAQRPSWNYRAEDGGGMTTDMFCHWNYVLEGILGSVRTVTAQTTTHIPTRWDEQGTEYAATADDAAYGIFGVETPGGDPVVAQINSSWAVRVYRDELVEFQVDGTHGSAVAGLRRCVAQQRAHTPKPVWNPDLPVTEPFRDQWLDVPANADLDNGFKAQWEEFLRDVAAGRPHRYDLLSAARGVQLAELGLRSSAEGRRLDVPEIVL</sequence>
<dbReference type="SUPFAM" id="SSF51735">
    <property type="entry name" value="NAD(P)-binding Rossmann-fold domains"/>
    <property type="match status" value="1"/>
</dbReference>
<feature type="domain" description="GFO/IDH/MocA-like oxidoreductase" evidence="4">
    <location>
        <begin position="151"/>
        <end position="290"/>
    </location>
</feature>
<dbReference type="InterPro" id="IPR036291">
    <property type="entry name" value="NAD(P)-bd_dom_sf"/>
</dbReference>
<gene>
    <name evidence="5" type="ORF">CBR64_12060</name>
</gene>
<dbReference type="PANTHER" id="PTHR43818">
    <property type="entry name" value="BCDNA.GH03377"/>
    <property type="match status" value="1"/>
</dbReference>
<dbReference type="InterPro" id="IPR055170">
    <property type="entry name" value="GFO_IDH_MocA-like_dom"/>
</dbReference>
<keyword evidence="2" id="KW-0520">NAD</keyword>
<dbReference type="GO" id="GO:0016491">
    <property type="term" value="F:oxidoreductase activity"/>
    <property type="evidence" value="ECO:0007669"/>
    <property type="project" value="UniProtKB-KW"/>
</dbReference>
<proteinExistence type="predicted"/>
<evidence type="ECO:0000256" key="1">
    <source>
        <dbReference type="ARBA" id="ARBA00023002"/>
    </source>
</evidence>
<dbReference type="RefSeq" id="WP_087471111.1">
    <property type="nucleotide sequence ID" value="NZ_CP021383.1"/>
</dbReference>